<evidence type="ECO:0000259" key="4">
    <source>
        <dbReference type="PROSITE" id="PS50956"/>
    </source>
</evidence>
<sequence length="172" mass="19047">MALIELDAIDRRILAILQQEGRLSNQEIAERVNLSPSPCLRRIRRLEESGVIRGYVALLDAQQLGLDLLAFVNVRLEKRGGPTGGARGDAAHARAGATHSELFRAAVQTWPEVVACHAMTGEMDYLLRVQVADMAHFSHFVQDVLLHHPSVIDVKSSFSLETFKETTALPIR</sequence>
<dbReference type="FunFam" id="1.10.10.10:FF:000186">
    <property type="entry name" value="AsnC family transcriptional regulator"/>
    <property type="match status" value="1"/>
</dbReference>
<dbReference type="Gene3D" id="1.10.10.10">
    <property type="entry name" value="Winged helix-like DNA-binding domain superfamily/Winged helix DNA-binding domain"/>
    <property type="match status" value="1"/>
</dbReference>
<dbReference type="PRINTS" id="PR00033">
    <property type="entry name" value="HTHASNC"/>
</dbReference>
<dbReference type="PROSITE" id="PS50956">
    <property type="entry name" value="HTH_ASNC_2"/>
    <property type="match status" value="1"/>
</dbReference>
<dbReference type="Pfam" id="PF01037">
    <property type="entry name" value="AsnC_trans_reg"/>
    <property type="match status" value="1"/>
</dbReference>
<dbReference type="Gene3D" id="3.30.70.920">
    <property type="match status" value="1"/>
</dbReference>
<feature type="domain" description="HTH asnC-type" evidence="4">
    <location>
        <begin position="6"/>
        <end position="67"/>
    </location>
</feature>
<dbReference type="GO" id="GO:0006355">
    <property type="term" value="P:regulation of DNA-templated transcription"/>
    <property type="evidence" value="ECO:0007669"/>
    <property type="project" value="UniProtKB-ARBA"/>
</dbReference>
<evidence type="ECO:0000256" key="3">
    <source>
        <dbReference type="ARBA" id="ARBA00023163"/>
    </source>
</evidence>
<dbReference type="Pfam" id="PF13412">
    <property type="entry name" value="HTH_24"/>
    <property type="match status" value="1"/>
</dbReference>
<keyword evidence="3" id="KW-0804">Transcription</keyword>
<evidence type="ECO:0000256" key="2">
    <source>
        <dbReference type="ARBA" id="ARBA00023125"/>
    </source>
</evidence>
<dbReference type="InterPro" id="IPR019887">
    <property type="entry name" value="Tscrpt_reg_AsnC/Lrp_C"/>
</dbReference>
<dbReference type="InterPro" id="IPR011991">
    <property type="entry name" value="ArsR-like_HTH"/>
</dbReference>
<dbReference type="InterPro" id="IPR019885">
    <property type="entry name" value="Tscrpt_reg_HTH_AsnC-type_CS"/>
</dbReference>
<dbReference type="CDD" id="cd00090">
    <property type="entry name" value="HTH_ARSR"/>
    <property type="match status" value="1"/>
</dbReference>
<evidence type="ECO:0000313" key="6">
    <source>
        <dbReference type="Proteomes" id="UP000494363"/>
    </source>
</evidence>
<dbReference type="Proteomes" id="UP000494363">
    <property type="component" value="Unassembled WGS sequence"/>
</dbReference>
<dbReference type="AlphaFoldDB" id="A0A6J5E3I1"/>
<evidence type="ECO:0000256" key="1">
    <source>
        <dbReference type="ARBA" id="ARBA00023015"/>
    </source>
</evidence>
<organism evidence="5 6">
    <name type="scientific">Paraburkholderia humisilvae</name>
    <dbReference type="NCBI Taxonomy" id="627669"/>
    <lineage>
        <taxon>Bacteria</taxon>
        <taxon>Pseudomonadati</taxon>
        <taxon>Pseudomonadota</taxon>
        <taxon>Betaproteobacteria</taxon>
        <taxon>Burkholderiales</taxon>
        <taxon>Burkholderiaceae</taxon>
        <taxon>Paraburkholderia</taxon>
    </lineage>
</organism>
<name>A0A6J5E3I1_9BURK</name>
<gene>
    <name evidence="5" type="primary">decR_1</name>
    <name evidence="5" type="ORF">LMG29542_03859</name>
</gene>
<dbReference type="SMART" id="SM00344">
    <property type="entry name" value="HTH_ASNC"/>
    <property type="match status" value="1"/>
</dbReference>
<dbReference type="SUPFAM" id="SSF54909">
    <property type="entry name" value="Dimeric alpha+beta barrel"/>
    <property type="match status" value="1"/>
</dbReference>
<keyword evidence="6" id="KW-1185">Reference proteome</keyword>
<dbReference type="PANTHER" id="PTHR30154">
    <property type="entry name" value="LEUCINE-RESPONSIVE REGULATORY PROTEIN"/>
    <property type="match status" value="1"/>
</dbReference>
<dbReference type="EMBL" id="CADIKH010000017">
    <property type="protein sequence ID" value="CAB3760537.1"/>
    <property type="molecule type" value="Genomic_DNA"/>
</dbReference>
<protein>
    <submittedName>
        <fullName evidence="5">DNA-binding transcriptional activator DecR</fullName>
    </submittedName>
</protein>
<dbReference type="GO" id="GO:0043565">
    <property type="term" value="F:sequence-specific DNA binding"/>
    <property type="evidence" value="ECO:0007669"/>
    <property type="project" value="InterPro"/>
</dbReference>
<dbReference type="InterPro" id="IPR036388">
    <property type="entry name" value="WH-like_DNA-bd_sf"/>
</dbReference>
<dbReference type="InterPro" id="IPR011008">
    <property type="entry name" value="Dimeric_a/b-barrel"/>
</dbReference>
<dbReference type="InterPro" id="IPR036390">
    <property type="entry name" value="WH_DNA-bd_sf"/>
</dbReference>
<proteinExistence type="predicted"/>
<keyword evidence="2 5" id="KW-0238">DNA-binding</keyword>
<reference evidence="5 6" key="1">
    <citation type="submission" date="2020-04" db="EMBL/GenBank/DDBJ databases">
        <authorList>
            <person name="De Canck E."/>
        </authorList>
    </citation>
    <scope>NUCLEOTIDE SEQUENCE [LARGE SCALE GENOMIC DNA]</scope>
    <source>
        <strain evidence="5 6">LMG 29542</strain>
    </source>
</reference>
<accession>A0A6J5E3I1</accession>
<dbReference type="InterPro" id="IPR000485">
    <property type="entry name" value="AsnC-type_HTH_dom"/>
</dbReference>
<dbReference type="RefSeq" id="WP_175228034.1">
    <property type="nucleotide sequence ID" value="NZ_CADIKH010000017.1"/>
</dbReference>
<dbReference type="GO" id="GO:0005829">
    <property type="term" value="C:cytosol"/>
    <property type="evidence" value="ECO:0007669"/>
    <property type="project" value="TreeGrafter"/>
</dbReference>
<dbReference type="PANTHER" id="PTHR30154:SF46">
    <property type="entry name" value="TRANSCRIPTIONAL REGULATORY PROTEIN"/>
    <property type="match status" value="1"/>
</dbReference>
<dbReference type="SUPFAM" id="SSF46785">
    <property type="entry name" value="Winged helix' DNA-binding domain"/>
    <property type="match status" value="1"/>
</dbReference>
<keyword evidence="1" id="KW-0805">Transcription regulation</keyword>
<dbReference type="PROSITE" id="PS00519">
    <property type="entry name" value="HTH_ASNC_1"/>
    <property type="match status" value="1"/>
</dbReference>
<dbReference type="InterPro" id="IPR019888">
    <property type="entry name" value="Tscrpt_reg_AsnC-like"/>
</dbReference>
<evidence type="ECO:0000313" key="5">
    <source>
        <dbReference type="EMBL" id="CAB3760537.1"/>
    </source>
</evidence>
<dbReference type="GO" id="GO:0043200">
    <property type="term" value="P:response to amino acid"/>
    <property type="evidence" value="ECO:0007669"/>
    <property type="project" value="TreeGrafter"/>
</dbReference>